<feature type="domain" description="Phosphoribosyltransferase" evidence="3">
    <location>
        <begin position="170"/>
        <end position="253"/>
    </location>
</feature>
<accession>A0A2N8KWK9</accession>
<dbReference type="AlphaFoldDB" id="A0A2N8KWK9"/>
<evidence type="ECO:0000313" key="6">
    <source>
        <dbReference type="Proteomes" id="UP000235916"/>
    </source>
</evidence>
<dbReference type="PANTHER" id="PTHR10210:SF41">
    <property type="entry name" value="RIBOSE-PHOSPHATE PYROPHOSPHOKINASE 1, CHLOROPLASTIC"/>
    <property type="match status" value="1"/>
</dbReference>
<dbReference type="Proteomes" id="UP000235916">
    <property type="component" value="Unassembled WGS sequence"/>
</dbReference>
<dbReference type="Gene3D" id="3.40.50.2020">
    <property type="match status" value="2"/>
</dbReference>
<dbReference type="GO" id="GO:0002189">
    <property type="term" value="C:ribose phosphate diphosphokinase complex"/>
    <property type="evidence" value="ECO:0007669"/>
    <property type="project" value="TreeGrafter"/>
</dbReference>
<dbReference type="InterPro" id="IPR029099">
    <property type="entry name" value="Pribosyltran_N"/>
</dbReference>
<name>A0A2N8KWK9_9BURK</name>
<sequence>MSDLLHARALLLAFEDERALAEELAAALAVPLAFIRRHRFPDGELRLVLPKPLPPTVFLLRGLQQPNEKLVELLIAAPTARELGADRLVLVSPYLAYMRQDMEFTPGEAVSQRHIARLLAQQFNHVITLDPHLHRIASLDEVMPAGAGFALSVAPVLGAWIAAHVPGALLIGPDEESAQWVSEAAAAGGLDHAIGRKVRHGDHQVELALPELEVSGRAVVLLDDMASTGRTLIGAAQGLLARGAASVDVAVTHALFNGDALPALQAAGVRHVWSSNSVPHGSNAVSIVPLLAGVLRRWL</sequence>
<comment type="similarity">
    <text evidence="2">Belongs to the ribose-phosphate pyrophosphokinase family.</text>
</comment>
<keyword evidence="6" id="KW-1185">Reference proteome</keyword>
<dbReference type="InterPro" id="IPR029057">
    <property type="entry name" value="PRTase-like"/>
</dbReference>
<evidence type="ECO:0000256" key="2">
    <source>
        <dbReference type="RuleBase" id="RU004324"/>
    </source>
</evidence>
<keyword evidence="1 2" id="KW-0545">Nucleotide biosynthesis</keyword>
<dbReference type="OrthoDB" id="324294at2"/>
<dbReference type="GO" id="GO:0005737">
    <property type="term" value="C:cytoplasm"/>
    <property type="evidence" value="ECO:0007669"/>
    <property type="project" value="TreeGrafter"/>
</dbReference>
<dbReference type="NCBIfam" id="NF005537">
    <property type="entry name" value="PRK07199.1"/>
    <property type="match status" value="1"/>
</dbReference>
<evidence type="ECO:0000313" key="5">
    <source>
        <dbReference type="EMBL" id="PND37821.1"/>
    </source>
</evidence>
<evidence type="ECO:0000259" key="3">
    <source>
        <dbReference type="Pfam" id="PF00156"/>
    </source>
</evidence>
<evidence type="ECO:0000259" key="4">
    <source>
        <dbReference type="Pfam" id="PF13793"/>
    </source>
</evidence>
<dbReference type="NCBIfam" id="TIGR01251">
    <property type="entry name" value="ribP_PPkin"/>
    <property type="match status" value="1"/>
</dbReference>
<reference evidence="5 6" key="1">
    <citation type="submission" date="2018-01" db="EMBL/GenBank/DDBJ databases">
        <title>Draft genome sequence of Paucibacter aquatile CR182 isolated from freshwater of the Nakdong River.</title>
        <authorList>
            <person name="Choi A."/>
            <person name="Chung E.J."/>
        </authorList>
    </citation>
    <scope>NUCLEOTIDE SEQUENCE [LARGE SCALE GENOMIC DNA]</scope>
    <source>
        <strain evidence="5 6">CR182</strain>
    </source>
</reference>
<organism evidence="5 6">
    <name type="scientific">Kinneretia aquatilis</name>
    <dbReference type="NCBI Taxonomy" id="2070761"/>
    <lineage>
        <taxon>Bacteria</taxon>
        <taxon>Pseudomonadati</taxon>
        <taxon>Pseudomonadota</taxon>
        <taxon>Betaproteobacteria</taxon>
        <taxon>Burkholderiales</taxon>
        <taxon>Sphaerotilaceae</taxon>
        <taxon>Roseateles</taxon>
    </lineage>
</organism>
<dbReference type="InterPro" id="IPR005946">
    <property type="entry name" value="Rib-P_diPkinase"/>
</dbReference>
<dbReference type="EMBL" id="POSP01000003">
    <property type="protein sequence ID" value="PND37821.1"/>
    <property type="molecule type" value="Genomic_DNA"/>
</dbReference>
<dbReference type="CDD" id="cd06223">
    <property type="entry name" value="PRTases_typeI"/>
    <property type="match status" value="1"/>
</dbReference>
<comment type="caution">
    <text evidence="5">The sequence shown here is derived from an EMBL/GenBank/DDBJ whole genome shotgun (WGS) entry which is preliminary data.</text>
</comment>
<dbReference type="GO" id="GO:0000287">
    <property type="term" value="F:magnesium ion binding"/>
    <property type="evidence" value="ECO:0007669"/>
    <property type="project" value="InterPro"/>
</dbReference>
<dbReference type="SUPFAM" id="SSF53271">
    <property type="entry name" value="PRTase-like"/>
    <property type="match status" value="2"/>
</dbReference>
<dbReference type="SMART" id="SM01400">
    <property type="entry name" value="Pribosyltran_N"/>
    <property type="match status" value="1"/>
</dbReference>
<dbReference type="GO" id="GO:0006164">
    <property type="term" value="P:purine nucleotide biosynthetic process"/>
    <property type="evidence" value="ECO:0007669"/>
    <property type="project" value="TreeGrafter"/>
</dbReference>
<dbReference type="GO" id="GO:0004749">
    <property type="term" value="F:ribose phosphate diphosphokinase activity"/>
    <property type="evidence" value="ECO:0007669"/>
    <property type="project" value="TreeGrafter"/>
</dbReference>
<dbReference type="InterPro" id="IPR000836">
    <property type="entry name" value="PRTase_dom"/>
</dbReference>
<dbReference type="Pfam" id="PF13793">
    <property type="entry name" value="Pribosyltran_N"/>
    <property type="match status" value="1"/>
</dbReference>
<dbReference type="RefSeq" id="WP_102767740.1">
    <property type="nucleotide sequence ID" value="NZ_POSP01000003.1"/>
</dbReference>
<feature type="domain" description="Ribose-phosphate pyrophosphokinase N-terminal" evidence="4">
    <location>
        <begin position="11"/>
        <end position="121"/>
    </location>
</feature>
<dbReference type="PANTHER" id="PTHR10210">
    <property type="entry name" value="RIBOSE-PHOSPHATE DIPHOSPHOKINASE FAMILY MEMBER"/>
    <property type="match status" value="1"/>
</dbReference>
<evidence type="ECO:0000256" key="1">
    <source>
        <dbReference type="ARBA" id="ARBA00022727"/>
    </source>
</evidence>
<dbReference type="Pfam" id="PF00156">
    <property type="entry name" value="Pribosyltran"/>
    <property type="match status" value="1"/>
</dbReference>
<proteinExistence type="inferred from homology"/>
<gene>
    <name evidence="5" type="ORF">C1O66_09990</name>
</gene>
<dbReference type="GO" id="GO:0006015">
    <property type="term" value="P:5-phosphoribose 1-diphosphate biosynthetic process"/>
    <property type="evidence" value="ECO:0007669"/>
    <property type="project" value="TreeGrafter"/>
</dbReference>
<protein>
    <submittedName>
        <fullName evidence="5">Phosphoribosylpyrophosphate synthetase</fullName>
    </submittedName>
</protein>